<dbReference type="Proteomes" id="UP000186400">
    <property type="component" value="Unassembled WGS sequence"/>
</dbReference>
<dbReference type="AlphaFoldDB" id="A0A1N6WD68"/>
<dbReference type="EMBL" id="FTMS01000017">
    <property type="protein sequence ID" value="SIQ87895.1"/>
    <property type="molecule type" value="Genomic_DNA"/>
</dbReference>
<organism evidence="3 4">
    <name type="scientific">Alkalispirochaeta americana</name>
    <dbReference type="NCBI Taxonomy" id="159291"/>
    <lineage>
        <taxon>Bacteria</taxon>
        <taxon>Pseudomonadati</taxon>
        <taxon>Spirochaetota</taxon>
        <taxon>Spirochaetia</taxon>
        <taxon>Spirochaetales</taxon>
        <taxon>Spirochaetaceae</taxon>
        <taxon>Alkalispirochaeta</taxon>
    </lineage>
</organism>
<keyword evidence="2" id="KW-0812">Transmembrane</keyword>
<protein>
    <submittedName>
        <fullName evidence="3">Uncharacterized protein</fullName>
    </submittedName>
</protein>
<keyword evidence="2" id="KW-1133">Transmembrane helix</keyword>
<evidence type="ECO:0000256" key="2">
    <source>
        <dbReference type="SAM" id="Phobius"/>
    </source>
</evidence>
<feature type="region of interest" description="Disordered" evidence="1">
    <location>
        <begin position="243"/>
        <end position="287"/>
    </location>
</feature>
<evidence type="ECO:0000313" key="4">
    <source>
        <dbReference type="Proteomes" id="UP000186400"/>
    </source>
</evidence>
<dbReference type="STRING" id="159291.SAMN05920897_11722"/>
<evidence type="ECO:0000256" key="1">
    <source>
        <dbReference type="SAM" id="MobiDB-lite"/>
    </source>
</evidence>
<sequence length="287" mass="30935">MTFLMRRRMVAALIVVPLATILLLGITAWWAVTLAGETDPAGIKVMAERLLLAGFLAAALVGLTAAFVLRDAVNVHAALVRLTELNRRGPSSTKRALHRLGEVGTLILGLLHETERLSAQKTTRISAMSALLGVLVVRSPRKFLVVNPAGRVYRASPPALESLEKALSEVIDKPVDAILPGEPFAHTLAALERSPEIHTLKAGASEITVLPVPNDQGQTAYYFYDLEGRKETALQEFLESLRQPERPAPGTPGHTGDSTAPALAGGLQRFFSRKNVRPPTRPGADQK</sequence>
<reference evidence="3 4" key="1">
    <citation type="submission" date="2017-01" db="EMBL/GenBank/DDBJ databases">
        <authorList>
            <person name="Mah S.A."/>
            <person name="Swanson W.J."/>
            <person name="Moy G.W."/>
            <person name="Vacquier V.D."/>
        </authorList>
    </citation>
    <scope>NUCLEOTIDE SEQUENCE [LARGE SCALE GENOMIC DNA]</scope>
    <source>
        <strain evidence="3 4">ASpG1</strain>
    </source>
</reference>
<keyword evidence="4" id="KW-1185">Reference proteome</keyword>
<accession>A0A1N6WD68</accession>
<gene>
    <name evidence="3" type="ORF">SAMN05920897_11722</name>
</gene>
<keyword evidence="2" id="KW-0472">Membrane</keyword>
<dbReference type="OrthoDB" id="9953738at2"/>
<evidence type="ECO:0000313" key="3">
    <source>
        <dbReference type="EMBL" id="SIQ87895.1"/>
    </source>
</evidence>
<name>A0A1N6WD68_9SPIO</name>
<feature type="transmembrane region" description="Helical" evidence="2">
    <location>
        <begin position="51"/>
        <end position="69"/>
    </location>
</feature>
<proteinExistence type="predicted"/>
<dbReference type="RefSeq" id="WP_143559236.1">
    <property type="nucleotide sequence ID" value="NZ_FTMS01000017.1"/>
</dbReference>